<accession>A0A7U2HWT6</accession>
<dbReference type="KEGG" id="pno:SNOG_00469"/>
<evidence type="ECO:0000313" key="1">
    <source>
        <dbReference type="EMBL" id="QRC90957.1"/>
    </source>
</evidence>
<dbReference type="EMBL" id="CP069023">
    <property type="protein sequence ID" value="QRC90957.1"/>
    <property type="molecule type" value="Genomic_DNA"/>
</dbReference>
<dbReference type="AlphaFoldDB" id="A0A7U2HWT6"/>
<protein>
    <submittedName>
        <fullName evidence="1">Uncharacterized protein</fullName>
    </submittedName>
</protein>
<keyword evidence="2" id="KW-1185">Reference proteome</keyword>
<dbReference type="RefSeq" id="XP_001791154.1">
    <property type="nucleotide sequence ID" value="XM_001791102.1"/>
</dbReference>
<evidence type="ECO:0000313" key="2">
    <source>
        <dbReference type="Proteomes" id="UP000663193"/>
    </source>
</evidence>
<sequence>MMTTSLQGSNFDYWKSLKAWLEESISGSFPTVMKEPSPSHPEPPATIVLKVTLATLATLAELRIEITGLIRLTYKLRPYCLLRFELRSTREDGLEECSNHATTLFLLRKTLFVFISGIMEDYPWRKDDDCPEIWVNGYGQIVEATYPGVCDEGPQSVVNKDLDMAIDALEILGETYIKSLKNRVFSKTRSGAPRRFVSLRSSWPERSNALNESASMKAFWKSLYHQDWSKGSDSLRYLDLRLDTR</sequence>
<dbReference type="Proteomes" id="UP000663193">
    <property type="component" value="Chromosome 1"/>
</dbReference>
<gene>
    <name evidence="1" type="ORF">JI435_426180</name>
</gene>
<organism evidence="1 2">
    <name type="scientific">Phaeosphaeria nodorum (strain SN15 / ATCC MYA-4574 / FGSC 10173)</name>
    <name type="common">Glume blotch fungus</name>
    <name type="synonym">Parastagonospora nodorum</name>
    <dbReference type="NCBI Taxonomy" id="321614"/>
    <lineage>
        <taxon>Eukaryota</taxon>
        <taxon>Fungi</taxon>
        <taxon>Dikarya</taxon>
        <taxon>Ascomycota</taxon>
        <taxon>Pezizomycotina</taxon>
        <taxon>Dothideomycetes</taxon>
        <taxon>Pleosporomycetidae</taxon>
        <taxon>Pleosporales</taxon>
        <taxon>Pleosporineae</taxon>
        <taxon>Phaeosphaeriaceae</taxon>
        <taxon>Parastagonospora</taxon>
    </lineage>
</organism>
<dbReference type="OrthoDB" id="3798351at2759"/>
<proteinExistence type="predicted"/>
<dbReference type="VEuPathDB" id="FungiDB:JI435_426180"/>
<name>A0A7U2HWT6_PHANO</name>
<reference evidence="2" key="1">
    <citation type="journal article" date="2021" name="BMC Genomics">
        <title>Chromosome-level genome assembly and manually-curated proteome of model necrotroph Parastagonospora nodorum Sn15 reveals a genome-wide trove of candidate effector homologs, and redundancy of virulence-related functions within an accessory chromosome.</title>
        <authorList>
            <person name="Bertazzoni S."/>
            <person name="Jones D.A.B."/>
            <person name="Phan H.T."/>
            <person name="Tan K.-C."/>
            <person name="Hane J.K."/>
        </authorList>
    </citation>
    <scope>NUCLEOTIDE SEQUENCE [LARGE SCALE GENOMIC DNA]</scope>
    <source>
        <strain evidence="2">SN15 / ATCC MYA-4574 / FGSC 10173)</strain>
    </source>
</reference>